<keyword evidence="5" id="KW-1185">Reference proteome</keyword>
<gene>
    <name evidence="4" type="ORF">SAMN04488514_101947</name>
</gene>
<dbReference type="GO" id="GO:0016491">
    <property type="term" value="F:oxidoreductase activity"/>
    <property type="evidence" value="ECO:0007669"/>
    <property type="project" value="UniProtKB-KW"/>
</dbReference>
<dbReference type="PANTHER" id="PTHR43708">
    <property type="entry name" value="CONSERVED EXPRESSED OXIDOREDUCTASE (EUROFUNG)"/>
    <property type="match status" value="1"/>
</dbReference>
<evidence type="ECO:0000256" key="2">
    <source>
        <dbReference type="ARBA" id="ARBA00023002"/>
    </source>
</evidence>
<dbReference type="SUPFAM" id="SSF51735">
    <property type="entry name" value="NAD(P)-binding Rossmann-fold domains"/>
    <property type="match status" value="1"/>
</dbReference>
<dbReference type="InterPro" id="IPR051317">
    <property type="entry name" value="Gfo/Idh/MocA_oxidoreduct"/>
</dbReference>
<evidence type="ECO:0000313" key="4">
    <source>
        <dbReference type="EMBL" id="SDL47709.1"/>
    </source>
</evidence>
<accession>A0A1G9KDL4</accession>
<keyword evidence="2" id="KW-0560">Oxidoreductase</keyword>
<protein>
    <submittedName>
        <fullName evidence="4">Predicted dehydrogenase</fullName>
    </submittedName>
</protein>
<dbReference type="AlphaFoldDB" id="A0A1G9KDL4"/>
<dbReference type="EMBL" id="FNGV01000001">
    <property type="protein sequence ID" value="SDL47709.1"/>
    <property type="molecule type" value="Genomic_DNA"/>
</dbReference>
<name>A0A1G9KDL4_9FLAO</name>
<proteinExistence type="inferred from homology"/>
<comment type="similarity">
    <text evidence="1">Belongs to the Gfo/Idh/MocA family.</text>
</comment>
<feature type="domain" description="Gfo/Idh/MocA-like oxidoreductase N-terminal" evidence="3">
    <location>
        <begin position="7"/>
        <end position="124"/>
    </location>
</feature>
<evidence type="ECO:0000313" key="5">
    <source>
        <dbReference type="Proteomes" id="UP000199440"/>
    </source>
</evidence>
<dbReference type="GO" id="GO:0000166">
    <property type="term" value="F:nucleotide binding"/>
    <property type="evidence" value="ECO:0007669"/>
    <property type="project" value="InterPro"/>
</dbReference>
<dbReference type="Gene3D" id="3.30.360.10">
    <property type="entry name" value="Dihydrodipicolinate Reductase, domain 2"/>
    <property type="match status" value="1"/>
</dbReference>
<evidence type="ECO:0000259" key="3">
    <source>
        <dbReference type="Pfam" id="PF01408"/>
    </source>
</evidence>
<dbReference type="Proteomes" id="UP000199440">
    <property type="component" value="Unassembled WGS sequence"/>
</dbReference>
<reference evidence="4 5" key="1">
    <citation type="submission" date="2016-10" db="EMBL/GenBank/DDBJ databases">
        <authorList>
            <person name="de Groot N.N."/>
        </authorList>
    </citation>
    <scope>NUCLEOTIDE SEQUENCE [LARGE SCALE GENOMIC DNA]</scope>
    <source>
        <strain evidence="4 5">DSM 19886</strain>
    </source>
</reference>
<dbReference type="STRING" id="192904.SAMN04488514_101947"/>
<dbReference type="Pfam" id="PF01408">
    <property type="entry name" value="GFO_IDH_MocA"/>
    <property type="match status" value="1"/>
</dbReference>
<organism evidence="4 5">
    <name type="scientific">Kriegella aquimaris</name>
    <dbReference type="NCBI Taxonomy" id="192904"/>
    <lineage>
        <taxon>Bacteria</taxon>
        <taxon>Pseudomonadati</taxon>
        <taxon>Bacteroidota</taxon>
        <taxon>Flavobacteriia</taxon>
        <taxon>Flavobacteriales</taxon>
        <taxon>Flavobacteriaceae</taxon>
        <taxon>Kriegella</taxon>
    </lineage>
</organism>
<dbReference type="Gene3D" id="3.40.50.720">
    <property type="entry name" value="NAD(P)-binding Rossmann-like Domain"/>
    <property type="match status" value="1"/>
</dbReference>
<sequence>MAKPKIIGIIGAENSHSIHFGKMFNVDKAFPGFEVKYIWGEKDEFAQVTKEKGAIPIIVKDQKDMMGKIDALIVDHRRGDMHLAAATPFVKAGIPTFIDKPFCFSSKEAKEFLKMARDVGTPVTSYSSIAHSYATEDMRKQVDEIKDINQVTCYGKADLNSIYGGFYFYGVHMVEPLIYLFDEKVVSARINKNEKDNLNSSASLVFENGMMATLIITSKKYGWQTFIETDEGIVELKPRVEKVDPDKTYIDMVKMFETGVEPRSHESIVHGIAVLEALYNSSNSGKWETVMA</sequence>
<dbReference type="InterPro" id="IPR036291">
    <property type="entry name" value="NAD(P)-bd_dom_sf"/>
</dbReference>
<dbReference type="InterPro" id="IPR000683">
    <property type="entry name" value="Gfo/Idh/MocA-like_OxRdtase_N"/>
</dbReference>
<evidence type="ECO:0000256" key="1">
    <source>
        <dbReference type="ARBA" id="ARBA00010928"/>
    </source>
</evidence>
<dbReference type="PANTHER" id="PTHR43708:SF5">
    <property type="entry name" value="CONSERVED EXPRESSED OXIDOREDUCTASE (EUROFUNG)-RELATED"/>
    <property type="match status" value="1"/>
</dbReference>